<sequence>MDGILKNQILISSEKNWSDLFDDNMYDLEKLSREVVDRSCSQLVEFSMDGFGNNELLAHIADEPQVESDSEALAIAANVPKLCRLHLLRNKLTNAGLMTSLNGCLHLESLKLRQYFNVNLEGDSLRSCRDRLIQLRLPNDSSDD</sequence>
<reference evidence="1 2" key="1">
    <citation type="journal article" date="2018" name="Science">
        <title>The opium poppy genome and morphinan production.</title>
        <authorList>
            <person name="Guo L."/>
            <person name="Winzer T."/>
            <person name="Yang X."/>
            <person name="Li Y."/>
            <person name="Ning Z."/>
            <person name="He Z."/>
            <person name="Teodor R."/>
            <person name="Lu Y."/>
            <person name="Bowser T.A."/>
            <person name="Graham I.A."/>
            <person name="Ye K."/>
        </authorList>
    </citation>
    <scope>NUCLEOTIDE SEQUENCE [LARGE SCALE GENOMIC DNA]</scope>
    <source>
        <strain evidence="2">cv. HN1</strain>
        <tissue evidence="1">Leaves</tissue>
    </source>
</reference>
<dbReference type="PANTHER" id="PTHR38926:SF2">
    <property type="entry name" value="F-BOX_LRR-REPEAT PROTEIN 21-RELATED"/>
    <property type="match status" value="1"/>
</dbReference>
<protein>
    <submittedName>
        <fullName evidence="1">Uncharacterized protein</fullName>
    </submittedName>
</protein>
<gene>
    <name evidence="1" type="ORF">C5167_037238</name>
</gene>
<evidence type="ECO:0000313" key="1">
    <source>
        <dbReference type="EMBL" id="RZC44296.1"/>
    </source>
</evidence>
<dbReference type="Gramene" id="RZC44296">
    <property type="protein sequence ID" value="RZC44296"/>
    <property type="gene ID" value="C5167_037238"/>
</dbReference>
<dbReference type="AlphaFoldDB" id="A0A4Y7I8C9"/>
<dbReference type="PANTHER" id="PTHR38926">
    <property type="entry name" value="F-BOX DOMAIN CONTAINING PROTEIN, EXPRESSED"/>
    <property type="match status" value="1"/>
</dbReference>
<dbReference type="OMA" id="KCFRVDF"/>
<dbReference type="STRING" id="3469.A0A4Y7I8C9"/>
<dbReference type="EMBL" id="CM010715">
    <property type="protein sequence ID" value="RZC44296.1"/>
    <property type="molecule type" value="Genomic_DNA"/>
</dbReference>
<dbReference type="SUPFAM" id="SSF52047">
    <property type="entry name" value="RNI-like"/>
    <property type="match status" value="1"/>
</dbReference>
<accession>A0A4Y7I8C9</accession>
<dbReference type="InterPro" id="IPR032675">
    <property type="entry name" value="LRR_dom_sf"/>
</dbReference>
<dbReference type="Gene3D" id="3.80.10.10">
    <property type="entry name" value="Ribonuclease Inhibitor"/>
    <property type="match status" value="1"/>
</dbReference>
<evidence type="ECO:0000313" key="2">
    <source>
        <dbReference type="Proteomes" id="UP000316621"/>
    </source>
</evidence>
<keyword evidence="2" id="KW-1185">Reference proteome</keyword>
<organism evidence="1 2">
    <name type="scientific">Papaver somniferum</name>
    <name type="common">Opium poppy</name>
    <dbReference type="NCBI Taxonomy" id="3469"/>
    <lineage>
        <taxon>Eukaryota</taxon>
        <taxon>Viridiplantae</taxon>
        <taxon>Streptophyta</taxon>
        <taxon>Embryophyta</taxon>
        <taxon>Tracheophyta</taxon>
        <taxon>Spermatophyta</taxon>
        <taxon>Magnoliopsida</taxon>
        <taxon>Ranunculales</taxon>
        <taxon>Papaveraceae</taxon>
        <taxon>Papaveroideae</taxon>
        <taxon>Papaver</taxon>
    </lineage>
</organism>
<proteinExistence type="predicted"/>
<dbReference type="Proteomes" id="UP000316621">
    <property type="component" value="Chromosome 1"/>
</dbReference>
<name>A0A4Y7I8C9_PAPSO</name>